<evidence type="ECO:0000313" key="9">
    <source>
        <dbReference type="Proteomes" id="UP001199525"/>
    </source>
</evidence>
<dbReference type="Proteomes" id="UP001199525">
    <property type="component" value="Unassembled WGS sequence"/>
</dbReference>
<comment type="similarity">
    <text evidence="1">Belongs to the HicA mRNA interferase family.</text>
</comment>
<keyword evidence="2" id="KW-1277">Toxin-antitoxin system</keyword>
<keyword evidence="4" id="KW-0255">Endonuclease</keyword>
<comment type="caution">
    <text evidence="8">The sequence shown here is derived from an EMBL/GenBank/DDBJ whole genome shotgun (WGS) entry which is preliminary data.</text>
</comment>
<evidence type="ECO:0000256" key="5">
    <source>
        <dbReference type="ARBA" id="ARBA00022801"/>
    </source>
</evidence>
<dbReference type="SUPFAM" id="SSF54786">
    <property type="entry name" value="YcfA/nrd intein domain"/>
    <property type="match status" value="1"/>
</dbReference>
<gene>
    <name evidence="8" type="ORF">LC586_16550</name>
</gene>
<evidence type="ECO:0000256" key="4">
    <source>
        <dbReference type="ARBA" id="ARBA00022759"/>
    </source>
</evidence>
<dbReference type="InterPro" id="IPR038570">
    <property type="entry name" value="HicA_sf"/>
</dbReference>
<evidence type="ECO:0000256" key="1">
    <source>
        <dbReference type="ARBA" id="ARBA00006620"/>
    </source>
</evidence>
<reference evidence="8 9" key="1">
    <citation type="journal article" date="2021" name="Microorganisms">
        <title>Genome Evolution of Filamentous Cyanobacterium Nostoc Species: From Facultative Symbiosis to Free Living.</title>
        <authorList>
            <person name="Huo D."/>
            <person name="Li H."/>
            <person name="Cai F."/>
            <person name="Guo X."/>
            <person name="Qiao Z."/>
            <person name="Wang W."/>
            <person name="Yu G."/>
            <person name="Li R."/>
        </authorList>
    </citation>
    <scope>NUCLEOTIDE SEQUENCE [LARGE SCALE GENOMIC DNA]</scope>
    <source>
        <strain evidence="8 9">CHAB 5714</strain>
    </source>
</reference>
<dbReference type="EMBL" id="JAIVFQ010000022">
    <property type="protein sequence ID" value="MCC5600786.1"/>
    <property type="molecule type" value="Genomic_DNA"/>
</dbReference>
<dbReference type="RefSeq" id="WP_229485848.1">
    <property type="nucleotide sequence ID" value="NZ_JAIVFQ010000022.1"/>
</dbReference>
<name>A0ABS8I9U0_9NOSO</name>
<keyword evidence="6" id="KW-0694">RNA-binding</keyword>
<dbReference type="InterPro" id="IPR012933">
    <property type="entry name" value="HicA_mRNA_interferase"/>
</dbReference>
<keyword evidence="7" id="KW-0346">Stress response</keyword>
<evidence type="ECO:0000256" key="3">
    <source>
        <dbReference type="ARBA" id="ARBA00022722"/>
    </source>
</evidence>
<protein>
    <submittedName>
        <fullName evidence="8">Type II toxin-antitoxin system HicA family toxin</fullName>
    </submittedName>
</protein>
<evidence type="ECO:0000256" key="2">
    <source>
        <dbReference type="ARBA" id="ARBA00022649"/>
    </source>
</evidence>
<evidence type="ECO:0000313" key="8">
    <source>
        <dbReference type="EMBL" id="MCC5600786.1"/>
    </source>
</evidence>
<dbReference type="Pfam" id="PF07927">
    <property type="entry name" value="HicA_toxin"/>
    <property type="match status" value="1"/>
</dbReference>
<sequence>MPRLKRLSGAEIVDILGEFGFEVHSQKGSHIKLRRSGVEQKETLTIPNHRQLDTGTCKAIFRQASKYIPEEQLFPFFYE</sequence>
<accession>A0ABS8I9U0</accession>
<keyword evidence="9" id="KW-1185">Reference proteome</keyword>
<dbReference type="Gene3D" id="3.30.920.30">
    <property type="entry name" value="Hypothetical protein"/>
    <property type="match status" value="1"/>
</dbReference>
<evidence type="ECO:0000256" key="6">
    <source>
        <dbReference type="ARBA" id="ARBA00022884"/>
    </source>
</evidence>
<keyword evidence="5" id="KW-0378">Hydrolase</keyword>
<proteinExistence type="inferred from homology"/>
<evidence type="ECO:0000256" key="7">
    <source>
        <dbReference type="ARBA" id="ARBA00023016"/>
    </source>
</evidence>
<organism evidence="8 9">
    <name type="scientific">Nostoc favosum CHAB5714</name>
    <dbReference type="NCBI Taxonomy" id="2780399"/>
    <lineage>
        <taxon>Bacteria</taxon>
        <taxon>Bacillati</taxon>
        <taxon>Cyanobacteriota</taxon>
        <taxon>Cyanophyceae</taxon>
        <taxon>Nostocales</taxon>
        <taxon>Nostocaceae</taxon>
        <taxon>Nostoc</taxon>
        <taxon>Nostoc favosum</taxon>
    </lineage>
</organism>
<keyword evidence="3" id="KW-0540">Nuclease</keyword>